<keyword evidence="4" id="KW-0520">NAD</keyword>
<gene>
    <name evidence="8" type="ORF">ASB62_05580</name>
</gene>
<evidence type="ECO:0008006" key="10">
    <source>
        <dbReference type="Google" id="ProtNLM"/>
    </source>
</evidence>
<evidence type="ECO:0000259" key="7">
    <source>
        <dbReference type="Pfam" id="PF02826"/>
    </source>
</evidence>
<keyword evidence="3 5" id="KW-0560">Oxidoreductase</keyword>
<dbReference type="SUPFAM" id="SSF52283">
    <property type="entry name" value="Formate/glycerate dehydrogenase catalytic domain-like"/>
    <property type="match status" value="1"/>
</dbReference>
<accession>A0A101JL12</accession>
<evidence type="ECO:0000313" key="8">
    <source>
        <dbReference type="EMBL" id="KUL28712.1"/>
    </source>
</evidence>
<dbReference type="Pfam" id="PF00389">
    <property type="entry name" value="2-Hacid_dh"/>
    <property type="match status" value="1"/>
</dbReference>
<dbReference type="GO" id="GO:0051287">
    <property type="term" value="F:NAD binding"/>
    <property type="evidence" value="ECO:0007669"/>
    <property type="project" value="InterPro"/>
</dbReference>
<dbReference type="GO" id="GO:0016616">
    <property type="term" value="F:oxidoreductase activity, acting on the CH-OH group of donors, NAD or NADP as acceptor"/>
    <property type="evidence" value="ECO:0007669"/>
    <property type="project" value="InterPro"/>
</dbReference>
<dbReference type="Proteomes" id="UP000053937">
    <property type="component" value="Unassembled WGS sequence"/>
</dbReference>
<sequence>MNIFKPNILVITPVLHISGICKALEAIGNVTYMDDPDLSDVLDVIGDYDAVYTNPNKSKVFIGRDVIDAGKKLKVICTASTGTNHIDKLYASEKKIPILSLTEERQVIDRISSTAELAFALTMAAIRQIMLGHNAVIEGEWDYTRYIGRQMNCLTVGVIGYGRLGSLYAGYCNAFGSKVLVYDPYKRVERDDITKVDNLDNLLMLSDIVSLHVHVTDETIEMIDSSKINLMKDDVVLINTSRGDIINEYHLVEFLRKNKNAKVATDVLADEIRNRQNSPLLKYARESSQVIITPHIGGMTKEAQEIAYGHAVSRLSMFFANYIARDL</sequence>
<evidence type="ECO:0000256" key="2">
    <source>
        <dbReference type="ARBA" id="ARBA00022605"/>
    </source>
</evidence>
<feature type="domain" description="D-isomer specific 2-hydroxyacid dehydrogenase catalytic" evidence="6">
    <location>
        <begin position="21"/>
        <end position="322"/>
    </location>
</feature>
<evidence type="ECO:0000313" key="9">
    <source>
        <dbReference type="Proteomes" id="UP000053937"/>
    </source>
</evidence>
<dbReference type="InterPro" id="IPR029753">
    <property type="entry name" value="D-isomer_DH_CS"/>
</dbReference>
<dbReference type="InterPro" id="IPR050857">
    <property type="entry name" value="D-2-hydroxyacid_DH"/>
</dbReference>
<feature type="domain" description="D-isomer specific 2-hydroxyacid dehydrogenase NAD-binding" evidence="7">
    <location>
        <begin position="119"/>
        <end position="297"/>
    </location>
</feature>
<dbReference type="EMBL" id="LMBR01000132">
    <property type="protein sequence ID" value="KUL28712.1"/>
    <property type="molecule type" value="Genomic_DNA"/>
</dbReference>
<organism evidence="8 9">
    <name type="scientific">Chlorobium limicola</name>
    <dbReference type="NCBI Taxonomy" id="1092"/>
    <lineage>
        <taxon>Bacteria</taxon>
        <taxon>Pseudomonadati</taxon>
        <taxon>Chlorobiota</taxon>
        <taxon>Chlorobiia</taxon>
        <taxon>Chlorobiales</taxon>
        <taxon>Chlorobiaceae</taxon>
        <taxon>Chlorobium/Pelodictyon group</taxon>
        <taxon>Chlorobium</taxon>
    </lineage>
</organism>
<dbReference type="AlphaFoldDB" id="A0A101JL12"/>
<dbReference type="RefSeq" id="WP_059138979.1">
    <property type="nucleotide sequence ID" value="NZ_LMBR01000132.1"/>
</dbReference>
<proteinExistence type="inferred from homology"/>
<name>A0A101JL12_CHLLI</name>
<comment type="similarity">
    <text evidence="1 5">Belongs to the D-isomer specific 2-hydroxyacid dehydrogenase family.</text>
</comment>
<dbReference type="Gene3D" id="3.40.50.720">
    <property type="entry name" value="NAD(P)-binding Rossmann-like Domain"/>
    <property type="match status" value="2"/>
</dbReference>
<evidence type="ECO:0000256" key="4">
    <source>
        <dbReference type="ARBA" id="ARBA00023027"/>
    </source>
</evidence>
<dbReference type="SUPFAM" id="SSF51735">
    <property type="entry name" value="NAD(P)-binding Rossmann-fold domains"/>
    <property type="match status" value="1"/>
</dbReference>
<evidence type="ECO:0000256" key="5">
    <source>
        <dbReference type="RuleBase" id="RU003719"/>
    </source>
</evidence>
<dbReference type="InterPro" id="IPR029752">
    <property type="entry name" value="D-isomer_DH_CS1"/>
</dbReference>
<comment type="caution">
    <text evidence="8">The sequence shown here is derived from an EMBL/GenBank/DDBJ whole genome shotgun (WGS) entry which is preliminary data.</text>
</comment>
<dbReference type="Pfam" id="PF02826">
    <property type="entry name" value="2-Hacid_dh_C"/>
    <property type="match status" value="1"/>
</dbReference>
<dbReference type="InterPro" id="IPR006140">
    <property type="entry name" value="D-isomer_DH_NAD-bd"/>
</dbReference>
<reference evidence="8 9" key="1">
    <citation type="submission" date="2015-10" db="EMBL/GenBank/DDBJ databases">
        <title>Draft Genome Sequence of Chlorobium limicola strain Frasassi Growing under Artificial Lighting in the Frasassi Cave System.</title>
        <authorList>
            <person name="Mansor M."/>
            <person name="Macalady J."/>
        </authorList>
    </citation>
    <scope>NUCLEOTIDE SEQUENCE [LARGE SCALE GENOMIC DNA]</scope>
    <source>
        <strain evidence="8 9">Frasassi</strain>
    </source>
</reference>
<dbReference type="PANTHER" id="PTHR42789">
    <property type="entry name" value="D-ISOMER SPECIFIC 2-HYDROXYACID DEHYDROGENASE FAMILY PROTEIN (AFU_ORTHOLOGUE AFUA_6G10090)"/>
    <property type="match status" value="1"/>
</dbReference>
<dbReference type="PROSITE" id="PS00671">
    <property type="entry name" value="D_2_HYDROXYACID_DH_3"/>
    <property type="match status" value="1"/>
</dbReference>
<evidence type="ECO:0000256" key="1">
    <source>
        <dbReference type="ARBA" id="ARBA00005854"/>
    </source>
</evidence>
<evidence type="ECO:0000259" key="6">
    <source>
        <dbReference type="Pfam" id="PF00389"/>
    </source>
</evidence>
<dbReference type="PROSITE" id="PS00065">
    <property type="entry name" value="D_2_HYDROXYACID_DH_1"/>
    <property type="match status" value="1"/>
</dbReference>
<dbReference type="OrthoDB" id="9805416at2"/>
<dbReference type="GO" id="GO:0008652">
    <property type="term" value="P:amino acid biosynthetic process"/>
    <property type="evidence" value="ECO:0007669"/>
    <property type="project" value="UniProtKB-KW"/>
</dbReference>
<protein>
    <recommendedName>
        <fullName evidence="10">D-isomer specific 2-hydroxyacid dehydrogenase NAD-binding</fullName>
    </recommendedName>
</protein>
<keyword evidence="9" id="KW-1185">Reference proteome</keyword>
<dbReference type="InterPro" id="IPR036291">
    <property type="entry name" value="NAD(P)-bd_dom_sf"/>
</dbReference>
<dbReference type="InterPro" id="IPR006139">
    <property type="entry name" value="D-isomer_2_OHA_DH_cat_dom"/>
</dbReference>
<keyword evidence="2" id="KW-0028">Amino-acid biosynthesis</keyword>
<evidence type="ECO:0000256" key="3">
    <source>
        <dbReference type="ARBA" id="ARBA00023002"/>
    </source>
</evidence>
<dbReference type="PANTHER" id="PTHR42789:SF1">
    <property type="entry name" value="D-ISOMER SPECIFIC 2-HYDROXYACID DEHYDROGENASE FAMILY PROTEIN (AFU_ORTHOLOGUE AFUA_6G10090)"/>
    <property type="match status" value="1"/>
</dbReference>